<feature type="chain" id="PRO_5038723655" description="Secreted protein" evidence="1">
    <location>
        <begin position="21"/>
        <end position="80"/>
    </location>
</feature>
<comment type="caution">
    <text evidence="2">The sequence shown here is derived from an EMBL/GenBank/DDBJ whole genome shotgun (WGS) entry which is preliminary data.</text>
</comment>
<feature type="signal peptide" evidence="1">
    <location>
        <begin position="1"/>
        <end position="20"/>
    </location>
</feature>
<accession>A0A9D4S2U6</accession>
<dbReference type="AlphaFoldDB" id="A0A9D4S2U6"/>
<keyword evidence="3" id="KW-1185">Reference proteome</keyword>
<evidence type="ECO:0000313" key="2">
    <source>
        <dbReference type="EMBL" id="KAH3887822.1"/>
    </source>
</evidence>
<protein>
    <recommendedName>
        <fullName evidence="4">Secreted protein</fullName>
    </recommendedName>
</protein>
<organism evidence="2 3">
    <name type="scientific">Dreissena polymorpha</name>
    <name type="common">Zebra mussel</name>
    <name type="synonym">Mytilus polymorpha</name>
    <dbReference type="NCBI Taxonomy" id="45954"/>
    <lineage>
        <taxon>Eukaryota</taxon>
        <taxon>Metazoa</taxon>
        <taxon>Spiralia</taxon>
        <taxon>Lophotrochozoa</taxon>
        <taxon>Mollusca</taxon>
        <taxon>Bivalvia</taxon>
        <taxon>Autobranchia</taxon>
        <taxon>Heteroconchia</taxon>
        <taxon>Euheterodonta</taxon>
        <taxon>Imparidentia</taxon>
        <taxon>Neoheterodontei</taxon>
        <taxon>Myida</taxon>
        <taxon>Dreissenoidea</taxon>
        <taxon>Dreissenidae</taxon>
        <taxon>Dreissena</taxon>
    </lineage>
</organism>
<reference evidence="2" key="2">
    <citation type="submission" date="2020-11" db="EMBL/GenBank/DDBJ databases">
        <authorList>
            <person name="McCartney M.A."/>
            <person name="Auch B."/>
            <person name="Kono T."/>
            <person name="Mallez S."/>
            <person name="Becker A."/>
            <person name="Gohl D.M."/>
            <person name="Silverstein K.A.T."/>
            <person name="Koren S."/>
            <person name="Bechman K.B."/>
            <person name="Herman A."/>
            <person name="Abrahante J.E."/>
            <person name="Garbe J."/>
        </authorList>
    </citation>
    <scope>NUCLEOTIDE SEQUENCE</scope>
    <source>
        <strain evidence="2">Duluth1</strain>
        <tissue evidence="2">Whole animal</tissue>
    </source>
</reference>
<proteinExistence type="predicted"/>
<keyword evidence="1" id="KW-0732">Signal</keyword>
<evidence type="ECO:0008006" key="4">
    <source>
        <dbReference type="Google" id="ProtNLM"/>
    </source>
</evidence>
<sequence>MTKLLFVVFLGNFVAAVVFGATTCQDRYVWVADGSVECRYLVEASFWGLHKDPDYWCNQYPLTECCRTCTNLRNAGEISG</sequence>
<dbReference type="Proteomes" id="UP000828390">
    <property type="component" value="Unassembled WGS sequence"/>
</dbReference>
<evidence type="ECO:0000256" key="1">
    <source>
        <dbReference type="SAM" id="SignalP"/>
    </source>
</evidence>
<name>A0A9D4S2U6_DREPO</name>
<reference evidence="2" key="1">
    <citation type="journal article" date="2019" name="bioRxiv">
        <title>The Genome of the Zebra Mussel, Dreissena polymorpha: A Resource for Invasive Species Research.</title>
        <authorList>
            <person name="McCartney M.A."/>
            <person name="Auch B."/>
            <person name="Kono T."/>
            <person name="Mallez S."/>
            <person name="Zhang Y."/>
            <person name="Obille A."/>
            <person name="Becker A."/>
            <person name="Abrahante J.E."/>
            <person name="Garbe J."/>
            <person name="Badalamenti J.P."/>
            <person name="Herman A."/>
            <person name="Mangelson H."/>
            <person name="Liachko I."/>
            <person name="Sullivan S."/>
            <person name="Sone E.D."/>
            <person name="Koren S."/>
            <person name="Silverstein K.A.T."/>
            <person name="Beckman K.B."/>
            <person name="Gohl D.M."/>
        </authorList>
    </citation>
    <scope>NUCLEOTIDE SEQUENCE</scope>
    <source>
        <strain evidence="2">Duluth1</strain>
        <tissue evidence="2">Whole animal</tissue>
    </source>
</reference>
<gene>
    <name evidence="2" type="ORF">DPMN_011844</name>
</gene>
<evidence type="ECO:0000313" key="3">
    <source>
        <dbReference type="Proteomes" id="UP000828390"/>
    </source>
</evidence>
<dbReference type="EMBL" id="JAIWYP010000001">
    <property type="protein sequence ID" value="KAH3887822.1"/>
    <property type="molecule type" value="Genomic_DNA"/>
</dbReference>